<dbReference type="Gene3D" id="6.10.250.690">
    <property type="match status" value="1"/>
</dbReference>
<evidence type="ECO:0000256" key="3">
    <source>
        <dbReference type="ARBA" id="ARBA00022553"/>
    </source>
</evidence>
<dbReference type="PROSITE" id="PS50110">
    <property type="entry name" value="RESPONSE_REGULATORY"/>
    <property type="match status" value="1"/>
</dbReference>
<dbReference type="SUPFAM" id="SSF46894">
    <property type="entry name" value="C-terminal effector domain of the bipartite response regulators"/>
    <property type="match status" value="1"/>
</dbReference>
<keyword evidence="13" id="KW-1185">Reference proteome</keyword>
<proteinExistence type="predicted"/>
<dbReference type="Pfam" id="PF00486">
    <property type="entry name" value="Trans_reg_C"/>
    <property type="match status" value="1"/>
</dbReference>
<evidence type="ECO:0000259" key="10">
    <source>
        <dbReference type="PROSITE" id="PS50110"/>
    </source>
</evidence>
<dbReference type="InterPro" id="IPR039420">
    <property type="entry name" value="WalR-like"/>
</dbReference>
<dbReference type="RefSeq" id="WP_142893572.1">
    <property type="nucleotide sequence ID" value="NZ_ML660163.1"/>
</dbReference>
<organism evidence="12 13">
    <name type="scientific">Aliikangiella coralliicola</name>
    <dbReference type="NCBI Taxonomy" id="2592383"/>
    <lineage>
        <taxon>Bacteria</taxon>
        <taxon>Pseudomonadati</taxon>
        <taxon>Pseudomonadota</taxon>
        <taxon>Gammaproteobacteria</taxon>
        <taxon>Oceanospirillales</taxon>
        <taxon>Pleioneaceae</taxon>
        <taxon>Aliikangiella</taxon>
    </lineage>
</organism>
<dbReference type="GO" id="GO:0000976">
    <property type="term" value="F:transcription cis-regulatory region binding"/>
    <property type="evidence" value="ECO:0007669"/>
    <property type="project" value="TreeGrafter"/>
</dbReference>
<name>A0A545UEK6_9GAMM</name>
<dbReference type="GO" id="GO:0005829">
    <property type="term" value="C:cytosol"/>
    <property type="evidence" value="ECO:0007669"/>
    <property type="project" value="TreeGrafter"/>
</dbReference>
<dbReference type="InterPro" id="IPR011006">
    <property type="entry name" value="CheY-like_superfamily"/>
</dbReference>
<dbReference type="Gene3D" id="1.10.10.10">
    <property type="entry name" value="Winged helix-like DNA-binding domain superfamily/Winged helix DNA-binding domain"/>
    <property type="match status" value="1"/>
</dbReference>
<feature type="domain" description="OmpR/PhoB-type" evidence="11">
    <location>
        <begin position="132"/>
        <end position="231"/>
    </location>
</feature>
<dbReference type="GO" id="GO:0032993">
    <property type="term" value="C:protein-DNA complex"/>
    <property type="evidence" value="ECO:0007669"/>
    <property type="project" value="TreeGrafter"/>
</dbReference>
<feature type="domain" description="Response regulatory" evidence="10">
    <location>
        <begin position="6"/>
        <end position="119"/>
    </location>
</feature>
<evidence type="ECO:0000256" key="5">
    <source>
        <dbReference type="ARBA" id="ARBA00023015"/>
    </source>
</evidence>
<dbReference type="Pfam" id="PF00072">
    <property type="entry name" value="Response_reg"/>
    <property type="match status" value="1"/>
</dbReference>
<dbReference type="Gene3D" id="3.40.50.2300">
    <property type="match status" value="1"/>
</dbReference>
<accession>A0A545UEK6</accession>
<dbReference type="SUPFAM" id="SSF52172">
    <property type="entry name" value="CheY-like"/>
    <property type="match status" value="1"/>
</dbReference>
<keyword evidence="4" id="KW-0902">Two-component regulatory system</keyword>
<evidence type="ECO:0000256" key="6">
    <source>
        <dbReference type="ARBA" id="ARBA00023125"/>
    </source>
</evidence>
<evidence type="ECO:0000256" key="7">
    <source>
        <dbReference type="ARBA" id="ARBA00023163"/>
    </source>
</evidence>
<dbReference type="InterPro" id="IPR001789">
    <property type="entry name" value="Sig_transdc_resp-reg_receiver"/>
</dbReference>
<dbReference type="SMART" id="SM00862">
    <property type="entry name" value="Trans_reg_C"/>
    <property type="match status" value="1"/>
</dbReference>
<evidence type="ECO:0000256" key="8">
    <source>
        <dbReference type="PROSITE-ProRule" id="PRU00169"/>
    </source>
</evidence>
<evidence type="ECO:0000256" key="4">
    <source>
        <dbReference type="ARBA" id="ARBA00023012"/>
    </source>
</evidence>
<comment type="caution">
    <text evidence="12">The sequence shown here is derived from an EMBL/GenBank/DDBJ whole genome shotgun (WGS) entry which is preliminary data.</text>
</comment>
<keyword evidence="2" id="KW-0963">Cytoplasm</keyword>
<dbReference type="InterPro" id="IPR016032">
    <property type="entry name" value="Sig_transdc_resp-reg_C-effctor"/>
</dbReference>
<evidence type="ECO:0000256" key="1">
    <source>
        <dbReference type="ARBA" id="ARBA00004496"/>
    </source>
</evidence>
<reference evidence="12 13" key="1">
    <citation type="submission" date="2019-07" db="EMBL/GenBank/DDBJ databases">
        <title>Draft genome for Aliikangiella sp. M105.</title>
        <authorList>
            <person name="Wang G."/>
        </authorList>
    </citation>
    <scope>NUCLEOTIDE SEQUENCE [LARGE SCALE GENOMIC DNA]</scope>
    <source>
        <strain evidence="12 13">M105</strain>
    </source>
</reference>
<evidence type="ECO:0000313" key="13">
    <source>
        <dbReference type="Proteomes" id="UP000315439"/>
    </source>
</evidence>
<comment type="subcellular location">
    <subcellularLocation>
        <location evidence="1">Cytoplasm</location>
    </subcellularLocation>
</comment>
<evidence type="ECO:0000259" key="11">
    <source>
        <dbReference type="PROSITE" id="PS51755"/>
    </source>
</evidence>
<gene>
    <name evidence="12" type="ORF">FLL46_11065</name>
</gene>
<keyword evidence="5" id="KW-0805">Transcription regulation</keyword>
<dbReference type="GO" id="GO:0000156">
    <property type="term" value="F:phosphorelay response regulator activity"/>
    <property type="evidence" value="ECO:0007669"/>
    <property type="project" value="TreeGrafter"/>
</dbReference>
<dbReference type="Proteomes" id="UP000315439">
    <property type="component" value="Unassembled WGS sequence"/>
</dbReference>
<dbReference type="GO" id="GO:0006355">
    <property type="term" value="P:regulation of DNA-templated transcription"/>
    <property type="evidence" value="ECO:0007669"/>
    <property type="project" value="InterPro"/>
</dbReference>
<keyword evidence="3 8" id="KW-0597">Phosphoprotein</keyword>
<feature type="DNA-binding region" description="OmpR/PhoB-type" evidence="9">
    <location>
        <begin position="132"/>
        <end position="231"/>
    </location>
</feature>
<keyword evidence="7" id="KW-0804">Transcription</keyword>
<dbReference type="CDD" id="cd00383">
    <property type="entry name" value="trans_reg_C"/>
    <property type="match status" value="1"/>
</dbReference>
<dbReference type="PANTHER" id="PTHR48111">
    <property type="entry name" value="REGULATOR OF RPOS"/>
    <property type="match status" value="1"/>
</dbReference>
<dbReference type="SMART" id="SM00448">
    <property type="entry name" value="REC"/>
    <property type="match status" value="1"/>
</dbReference>
<dbReference type="PANTHER" id="PTHR48111:SF47">
    <property type="entry name" value="TRANSCRIPTIONAL REGULATORY PROTEIN RSTA"/>
    <property type="match status" value="1"/>
</dbReference>
<protein>
    <submittedName>
        <fullName evidence="12">Response regulator transcription factor</fullName>
    </submittedName>
</protein>
<sequence>MESYGKVLLVEDDLSLAQWIKEYLQEHGYQVTHTERGDNAVYQFNKVMPDLVLLDVMLPGMDGIQVCRELRTLTNIPIVMLTARGDELDEVIGLEVGANDYVVKPVRPRALLARIKTLIRNQKDTLEKNTDSLVLSFGQLSLDSEAKRVIYMENEINLSSGEFDFLWFLARNAGKAVSRDQVFVALKGREYDGQDRRFDLMISGIRKKFDDNPQHPQKIKTIWGKGYLFVADAWD</sequence>
<dbReference type="OrthoDB" id="9802426at2"/>
<dbReference type="FunFam" id="3.40.50.2300:FF:000001">
    <property type="entry name" value="DNA-binding response regulator PhoB"/>
    <property type="match status" value="1"/>
</dbReference>
<evidence type="ECO:0000256" key="9">
    <source>
        <dbReference type="PROSITE-ProRule" id="PRU01091"/>
    </source>
</evidence>
<dbReference type="EMBL" id="VIKS01000006">
    <property type="protein sequence ID" value="TQV87911.1"/>
    <property type="molecule type" value="Genomic_DNA"/>
</dbReference>
<dbReference type="PROSITE" id="PS51755">
    <property type="entry name" value="OMPR_PHOB"/>
    <property type="match status" value="1"/>
</dbReference>
<keyword evidence="6 9" id="KW-0238">DNA-binding</keyword>
<evidence type="ECO:0000313" key="12">
    <source>
        <dbReference type="EMBL" id="TQV87911.1"/>
    </source>
</evidence>
<dbReference type="AlphaFoldDB" id="A0A545UEK6"/>
<dbReference type="InterPro" id="IPR001867">
    <property type="entry name" value="OmpR/PhoB-type_DNA-bd"/>
</dbReference>
<evidence type="ECO:0000256" key="2">
    <source>
        <dbReference type="ARBA" id="ARBA00022490"/>
    </source>
</evidence>
<feature type="modified residue" description="4-aspartylphosphate" evidence="8">
    <location>
        <position position="55"/>
    </location>
</feature>
<dbReference type="InterPro" id="IPR036388">
    <property type="entry name" value="WH-like_DNA-bd_sf"/>
</dbReference>
<dbReference type="FunFam" id="1.10.10.10:FF:000099">
    <property type="entry name" value="Two-component system response regulator TorR"/>
    <property type="match status" value="1"/>
</dbReference>